<evidence type="ECO:0000256" key="2">
    <source>
        <dbReference type="ARBA" id="ARBA00022801"/>
    </source>
</evidence>
<dbReference type="Gene3D" id="3.30.540.30">
    <property type="match status" value="1"/>
</dbReference>
<protein>
    <recommendedName>
        <fullName evidence="4">Dihydrofolate reductase</fullName>
    </recommendedName>
</protein>
<dbReference type="EMBL" id="SNRY01007099">
    <property type="protein sequence ID" value="KAA6311103.1"/>
    <property type="molecule type" value="Genomic_DNA"/>
</dbReference>
<evidence type="ECO:0008006" key="4">
    <source>
        <dbReference type="Google" id="ProtNLM"/>
    </source>
</evidence>
<name>A0A5J4PS51_9ZZZZ</name>
<dbReference type="GO" id="GO:0016787">
    <property type="term" value="F:hydrolase activity"/>
    <property type="evidence" value="ECO:0007669"/>
    <property type="project" value="UniProtKB-KW"/>
</dbReference>
<gene>
    <name evidence="3" type="ORF">EZS27_037708</name>
</gene>
<proteinExistence type="predicted"/>
<accession>A0A5J4PS51</accession>
<organism evidence="3">
    <name type="scientific">termite gut metagenome</name>
    <dbReference type="NCBI Taxonomy" id="433724"/>
    <lineage>
        <taxon>unclassified sequences</taxon>
        <taxon>metagenomes</taxon>
        <taxon>organismal metagenomes</taxon>
    </lineage>
</organism>
<dbReference type="Pfam" id="PF03571">
    <property type="entry name" value="Peptidase_M49"/>
    <property type="match status" value="2"/>
</dbReference>
<keyword evidence="2" id="KW-0378">Hydrolase</keyword>
<evidence type="ECO:0000313" key="3">
    <source>
        <dbReference type="EMBL" id="KAA6311103.1"/>
    </source>
</evidence>
<dbReference type="PANTHER" id="PTHR23422">
    <property type="entry name" value="DIPEPTIDYL PEPTIDASE III-RELATED"/>
    <property type="match status" value="1"/>
</dbReference>
<sequence>PLGMKASWESLVNFKDLEATKRTETISRNAQWFEDHSPVDKHFKKEQVKGVSAKVITTAILAGDLYPPTAIGINLPNSNWIRSQHGSKSVTLGNITDAYNKAAHGNGFMEEFVYSDAEKELINTYSDLVGELHTDLHECLGHGSGKLLPGIDPDTLKAYGATIEEARADLFGLYYIADDKLVELGLVPDKDAYKAEYYTYLMNGLMTQLVRIEPGNSIEEAHMRNRQLIARWVYEQGKADKVVEMIRKNEKTYVVINDYQKMRTLLGELLAEIQRIKSTGDYEAARRLIETYAVKVDPELHAEVLLRYKKLNLAPYKGFVNPVYELVTDEKGKIIDVKVTYNEGYAEQMMRYSRDYSTLPSLN</sequence>
<dbReference type="InterPro" id="IPR039461">
    <property type="entry name" value="Peptidase_M49"/>
</dbReference>
<comment type="caution">
    <text evidence="3">The sequence shown here is derived from an EMBL/GenBank/DDBJ whole genome shotgun (WGS) entry which is preliminary data.</text>
</comment>
<dbReference type="PANTHER" id="PTHR23422:SF11">
    <property type="entry name" value="DIPEPTIDYL PEPTIDASE 3"/>
    <property type="match status" value="1"/>
</dbReference>
<dbReference type="AlphaFoldDB" id="A0A5J4PS51"/>
<keyword evidence="1" id="KW-0479">Metal-binding</keyword>
<evidence type="ECO:0000256" key="1">
    <source>
        <dbReference type="ARBA" id="ARBA00022723"/>
    </source>
</evidence>
<feature type="non-terminal residue" evidence="3">
    <location>
        <position position="1"/>
    </location>
</feature>
<reference evidence="3" key="1">
    <citation type="submission" date="2019-03" db="EMBL/GenBank/DDBJ databases">
        <title>Single cell metagenomics reveals metabolic interactions within the superorganism composed of flagellate Streblomastix strix and complex community of Bacteroidetes bacteria on its surface.</title>
        <authorList>
            <person name="Treitli S.C."/>
            <person name="Kolisko M."/>
            <person name="Husnik F."/>
            <person name="Keeling P."/>
            <person name="Hampl V."/>
        </authorList>
    </citation>
    <scope>NUCLEOTIDE SEQUENCE</scope>
    <source>
        <strain evidence="3">STM</strain>
    </source>
</reference>
<dbReference type="GO" id="GO:0046872">
    <property type="term" value="F:metal ion binding"/>
    <property type="evidence" value="ECO:0007669"/>
    <property type="project" value="UniProtKB-KW"/>
</dbReference>